<dbReference type="InterPro" id="IPR056627">
    <property type="entry name" value="TM_bacteriophage"/>
</dbReference>
<dbReference type="Pfam" id="PF24191">
    <property type="entry name" value="Mycobacteriophage_TM"/>
    <property type="match status" value="1"/>
</dbReference>
<gene>
    <name evidence="2" type="primary">25</name>
    <name evidence="2" type="ORF">PBI_NAZO_25</name>
</gene>
<keyword evidence="1" id="KW-1133">Transmembrane helix</keyword>
<keyword evidence="1" id="KW-0812">Transmembrane</keyword>
<evidence type="ECO:0000313" key="3">
    <source>
        <dbReference type="Proteomes" id="UP000223831"/>
    </source>
</evidence>
<name>A0A1D8EV00_9CAUD</name>
<reference evidence="2 3" key="1">
    <citation type="submission" date="2016-07" db="EMBL/GenBank/DDBJ databases">
        <authorList>
            <person name="Adam N."/>
            <person name="Zuma S.H."/>
            <person name="Shabalala X.C."/>
            <person name="Zuke Z.H."/>
            <person name="Mpangane S."/>
            <person name="Maenetje N."/>
            <person name="Lafia M."/>
            <person name="Tshabalala L.M."/>
            <person name="Zwane T.C."/>
            <person name="Garlena R.A."/>
            <person name="Russell D.A."/>
            <person name="Bowman C.A."/>
            <person name="Rubin E."/>
            <person name="Larsen M.H."/>
            <person name="Guerrero C.A."/>
            <person name="Jacobs-Sera D."/>
            <person name="Hatfull G.F."/>
        </authorList>
    </citation>
    <scope>NUCLEOTIDE SEQUENCE [LARGE SCALE GENOMIC DNA]</scope>
</reference>
<dbReference type="Proteomes" id="UP000223831">
    <property type="component" value="Genome"/>
</dbReference>
<evidence type="ECO:0000313" key="2">
    <source>
        <dbReference type="EMBL" id="AOT24864.1"/>
    </source>
</evidence>
<accession>A0A1D8EV00</accession>
<proteinExistence type="predicted"/>
<evidence type="ECO:0000256" key="1">
    <source>
        <dbReference type="SAM" id="Phobius"/>
    </source>
</evidence>
<feature type="transmembrane region" description="Helical" evidence="1">
    <location>
        <begin position="20"/>
        <end position="48"/>
    </location>
</feature>
<protein>
    <submittedName>
        <fullName evidence="2">Uncharacterized protein</fullName>
    </submittedName>
</protein>
<sequence>MDHPDNYVMGGIEKPLPVVAALGIGAVLGLVLFALLSLGFATGTLPLLEKLIDDRPDF</sequence>
<keyword evidence="1" id="KW-0472">Membrane</keyword>
<organism evidence="2 3">
    <name type="scientific">Mycobacterium phage Nazo</name>
    <dbReference type="NCBI Taxonomy" id="1897547"/>
    <lineage>
        <taxon>Viruses</taxon>
        <taxon>Duplodnaviria</taxon>
        <taxon>Heunggongvirae</taxon>
        <taxon>Uroviricota</taxon>
        <taxon>Caudoviricetes</taxon>
        <taxon>Pclasvirinae</taxon>
        <taxon>Bignuzvirus</taxon>
        <taxon>Bignuzvirus bignuz</taxon>
    </lineage>
</organism>
<dbReference type="EMBL" id="KX641262">
    <property type="protein sequence ID" value="AOT24864.1"/>
    <property type="molecule type" value="Genomic_DNA"/>
</dbReference>